<comment type="caution">
    <text evidence="1">The sequence shown here is derived from an EMBL/GenBank/DDBJ whole genome shotgun (WGS) entry which is preliminary data.</text>
</comment>
<dbReference type="OrthoDB" id="2693091at2759"/>
<proteinExistence type="predicted"/>
<evidence type="ECO:0000313" key="2">
    <source>
        <dbReference type="Proteomes" id="UP000683000"/>
    </source>
</evidence>
<protein>
    <submittedName>
        <fullName evidence="1">Uncharacterized protein</fullName>
    </submittedName>
</protein>
<gene>
    <name evidence="1" type="ORF">JVT61DRAFT_6243</name>
</gene>
<evidence type="ECO:0000313" key="1">
    <source>
        <dbReference type="EMBL" id="KAG6373594.1"/>
    </source>
</evidence>
<organism evidence="1 2">
    <name type="scientific">Boletus reticuloceps</name>
    <dbReference type="NCBI Taxonomy" id="495285"/>
    <lineage>
        <taxon>Eukaryota</taxon>
        <taxon>Fungi</taxon>
        <taxon>Dikarya</taxon>
        <taxon>Basidiomycota</taxon>
        <taxon>Agaricomycotina</taxon>
        <taxon>Agaricomycetes</taxon>
        <taxon>Agaricomycetidae</taxon>
        <taxon>Boletales</taxon>
        <taxon>Boletineae</taxon>
        <taxon>Boletaceae</taxon>
        <taxon>Boletoideae</taxon>
        <taxon>Boletus</taxon>
    </lineage>
</organism>
<dbReference type="Proteomes" id="UP000683000">
    <property type="component" value="Unassembled WGS sequence"/>
</dbReference>
<dbReference type="EMBL" id="JAGFBS010000021">
    <property type="protein sequence ID" value="KAG6373594.1"/>
    <property type="molecule type" value="Genomic_DNA"/>
</dbReference>
<reference evidence="1" key="1">
    <citation type="submission" date="2021-03" db="EMBL/GenBank/DDBJ databases">
        <title>Evolutionary innovations through gain and loss of genes in the ectomycorrhizal Boletales.</title>
        <authorList>
            <person name="Wu G."/>
            <person name="Miyauchi S."/>
            <person name="Morin E."/>
            <person name="Yang Z.-L."/>
            <person name="Xu J."/>
            <person name="Martin F.M."/>
        </authorList>
    </citation>
    <scope>NUCLEOTIDE SEQUENCE</scope>
    <source>
        <strain evidence="1">BR01</strain>
    </source>
</reference>
<name>A0A8I2YJN9_9AGAM</name>
<keyword evidence="2" id="KW-1185">Reference proteome</keyword>
<dbReference type="AlphaFoldDB" id="A0A8I2YJN9"/>
<sequence length="112" mass="13039">MMQEFAQHIASENGEPYDVVKQRLRYDCHHHQLTSRLTWPCDRCMAHVINLATQALLAVHSKSKHFDPTTPNTDLLVMQHGFDRDEVGLVRTIVVKDRSSAPRKELFQWVQM</sequence>
<accession>A0A8I2YJN9</accession>